<evidence type="ECO:0000256" key="6">
    <source>
        <dbReference type="ARBA" id="ARBA00022989"/>
    </source>
</evidence>
<keyword evidence="5" id="KW-0677">Repeat</keyword>
<feature type="transmembrane region" description="Helical" evidence="12">
    <location>
        <begin position="2727"/>
        <end position="2747"/>
    </location>
</feature>
<accession>A0A815FZP4</accession>
<evidence type="ECO:0000256" key="3">
    <source>
        <dbReference type="ARBA" id="ARBA00022692"/>
    </source>
</evidence>
<reference evidence="14" key="1">
    <citation type="submission" date="2021-02" db="EMBL/GenBank/DDBJ databases">
        <authorList>
            <person name="Nowell W R."/>
        </authorList>
    </citation>
    <scope>NUCLEOTIDE SEQUENCE</scope>
</reference>
<feature type="domain" description="PLAT" evidence="13">
    <location>
        <begin position="1997"/>
        <end position="2116"/>
    </location>
</feature>
<dbReference type="PROSITE" id="PS50095">
    <property type="entry name" value="PLAT"/>
    <property type="match status" value="1"/>
</dbReference>
<dbReference type="Gene3D" id="2.40.10.500">
    <property type="match status" value="1"/>
</dbReference>
<dbReference type="GO" id="GO:0050982">
    <property type="term" value="P:detection of mechanical stimulus"/>
    <property type="evidence" value="ECO:0007669"/>
    <property type="project" value="TreeGrafter"/>
</dbReference>
<dbReference type="GO" id="GO:0016020">
    <property type="term" value="C:membrane"/>
    <property type="evidence" value="ECO:0007669"/>
    <property type="project" value="UniProtKB-SubCell"/>
</dbReference>
<evidence type="ECO:0000256" key="12">
    <source>
        <dbReference type="SAM" id="Phobius"/>
    </source>
</evidence>
<dbReference type="Gene3D" id="1.10.287.70">
    <property type="match status" value="1"/>
</dbReference>
<feature type="repeat" description="NHL" evidence="11">
    <location>
        <begin position="239"/>
        <end position="282"/>
    </location>
</feature>
<dbReference type="InterPro" id="IPR001024">
    <property type="entry name" value="PLAT/LH2_dom"/>
</dbReference>
<keyword evidence="7 12" id="KW-0472">Membrane</keyword>
<feature type="transmembrane region" description="Helical" evidence="12">
    <location>
        <begin position="2767"/>
        <end position="2786"/>
    </location>
</feature>
<dbReference type="PROSITE" id="PS51125">
    <property type="entry name" value="NHL"/>
    <property type="match status" value="2"/>
</dbReference>
<evidence type="ECO:0000256" key="10">
    <source>
        <dbReference type="PROSITE-ProRule" id="PRU00152"/>
    </source>
</evidence>
<keyword evidence="6 12" id="KW-1133">Transmembrane helix</keyword>
<dbReference type="InterPro" id="IPR003915">
    <property type="entry name" value="PKD_2"/>
</dbReference>
<dbReference type="Pfam" id="PF01477">
    <property type="entry name" value="PLAT"/>
    <property type="match status" value="1"/>
</dbReference>
<dbReference type="GO" id="GO:0005509">
    <property type="term" value="F:calcium ion binding"/>
    <property type="evidence" value="ECO:0007669"/>
    <property type="project" value="InterPro"/>
</dbReference>
<dbReference type="GO" id="GO:0005262">
    <property type="term" value="F:calcium channel activity"/>
    <property type="evidence" value="ECO:0007669"/>
    <property type="project" value="TreeGrafter"/>
</dbReference>
<evidence type="ECO:0000256" key="2">
    <source>
        <dbReference type="ARBA" id="ARBA00007200"/>
    </source>
</evidence>
<dbReference type="InterPro" id="IPR046791">
    <property type="entry name" value="Polycystin_dom"/>
</dbReference>
<dbReference type="SMART" id="SM00308">
    <property type="entry name" value="LH2"/>
    <property type="match status" value="1"/>
</dbReference>
<dbReference type="CDD" id="cd05819">
    <property type="entry name" value="NHL"/>
    <property type="match status" value="3"/>
</dbReference>
<evidence type="ECO:0000313" key="15">
    <source>
        <dbReference type="Proteomes" id="UP000663852"/>
    </source>
</evidence>
<organism evidence="14 15">
    <name type="scientific">Adineta ricciae</name>
    <name type="common">Rotifer</name>
    <dbReference type="NCBI Taxonomy" id="249248"/>
    <lineage>
        <taxon>Eukaryota</taxon>
        <taxon>Metazoa</taxon>
        <taxon>Spiralia</taxon>
        <taxon>Gnathifera</taxon>
        <taxon>Rotifera</taxon>
        <taxon>Eurotatoria</taxon>
        <taxon>Bdelloidea</taxon>
        <taxon>Adinetida</taxon>
        <taxon>Adinetidae</taxon>
        <taxon>Adineta</taxon>
    </lineage>
</organism>
<name>A0A815FZP4_ADIRI</name>
<comment type="similarity">
    <text evidence="2">Belongs to the polycystin family.</text>
</comment>
<dbReference type="PRINTS" id="PR01433">
    <property type="entry name" value="POLYCYSTIN2"/>
</dbReference>
<evidence type="ECO:0000256" key="5">
    <source>
        <dbReference type="ARBA" id="ARBA00022737"/>
    </source>
</evidence>
<feature type="repeat" description="NHL" evidence="11">
    <location>
        <begin position="482"/>
        <end position="518"/>
    </location>
</feature>
<evidence type="ECO:0000256" key="1">
    <source>
        <dbReference type="ARBA" id="ARBA00004141"/>
    </source>
</evidence>
<sequence>MTYSAWDPNATTFASCGVIGTRPHHVFVDIDDTVYITVLDMNVVQVWPAGSDNVTRVVSGNLDSPATTFVTANGDIYVDNGDNGQVDKWTLNATEGKSVFNVLGQCMGLFIDVNNTIYCSMDIQHLVLAKLLDDNSNKSMIVAGNGTVGSESNSLNMPNGIFVDKDLYLYVADWGNNRVQRFPSRQLEATTVAGNGAPGTVSLAGPIAVVLDGDGYLFIVEWYTARVVASGPHGFRCIVGCTGTIGSTADTLAYPRSISFDSYGNIYVLDNGNRRVQKFLFLNNSCDALFDTSISSSDMITTIQADPSSTLATFTIPTVDVFEMSFNQPQFCSGALWNSNGTTFADNSTISSELGGIFVDINDSIYLVMRNINAIRIWYNGDANSTRTISSNSTGMLNIFVTINGDIYTSNIFDGNITRWTMNATESKIDAVAFQSCTAIFISLNNYLYCSMFDTHQVIKISLNDANSSSAWIVVAGNATAGSAPNTLCLPKGIFVDKSLNLYVADWSNNRIQEFRYGQLDGITLAGTGAPSTIQLTGPTDVIVDSNNYLFIVDWGGHRIVKSGPDGFGCLLGCTGTHGQASDQLYYPSWFAFDHFGNIYVTDDGNMRIQKFTLIYNNCNQTTTNEVVTTYAETSTYSTDPISETSSFVGNEITTLESMQLSSTTEGDSFSTDVSSVEYDEDTTEELQASTEGLYYTYTKKLVTSLHSLDHFSTMQSTFMDTTQYTEVTILSTVETTNDEISTINLNYTTEEHSTFSAIETSTTDENYFSTDEHFTINTDKSTEGFFSTVQYSETSTDKRSTININNTTTTVQTSIEEVSTGTQQYTMTTSLDTVQPSTTISELENISSIIPGNYPTYNCDKYFKDKYLECFSSMISFLPNNTSLLTPAQYRRSDNILINHIINNNCTPLHSYFKQWIVTNCTSSCEFQVNINYLLNITTNQILIPARTLPYGVYRLKLVLTMINSTATIIASSSVYIAIIPATIIVNLVQYGTSVITSSYENDLILDPGKYSINPDSDIFDATNWNYTYYCQTDDTDNMIIDGALISFEEPNHPCFLNKSNNSRGWSYSSLDVPQSAVIIFAGSLLSNRTYRFLVNMVHHENSHVQANGYVSVNVENVKLPMIAVACVIQTMCSASLQYQYINPTTQIALFSVCIGNCTLLTNIAWNIYQGSINFSTNIVTWVRLSLFFNNSQLFGTNTRNLTVPNHLFSQYTNGSYWRFEVVYTFNNKPSLGALDFVMNQPPRSGSCSINPPNGTTITLFQITCSNWFDENGIKDYSFYGEYLSSLNHFNSIFSYFLAYTTDSTKQIMLGFTNTPSFQVRLPSSITNTSIVNIIVSIKDGLNAITQVQLQPVIVYLDWTEINTFIDIVEHSNSKSTNRNLIAQLLANGDANSLTQIVTLISEFLNEMSEQQTENAVKNGVPFTSISVSFSNIIDQFLSSTTLNVSTFKIFTDYLNQHAVVRDYLITNITNLSITTWNSIALQSSALSQLTNAPNELTRTTSILASTKCYQLSIALQSMADQISYEELQKAAQSIVQCAANVYTAINEPLQDRGIILDLDFNRANMLPDDYDTDLESVWSNLKLFAIGDDYSWNTIQQGRNRYYQKQTANTINHQLTEIISSITAAFEIHLNIGQKIVLNTTSMFFSLEKLSFESLPNKLLLLNGNARIKLPANLNLIENSADIVLLRSIMLPLAPKGNSPPSTYTNLSTLISLSVIDLNNNEIHLSTKMNDSIEYLIPRDVNAQFSSIILQNVTAMSNFNRTFNLHYVNLTRMNNLSISLHIEMYPIDIQLAYMFIYKFDDIPQLNRFDGRSLFCPSDLMNDSFYTYFINNEYVSSHQSIIFGFRQLNSMEIDALCSNISMQTNPSMISFNNSFNFSSNYKLRLYTSGCYYLDSNNNWLSDGLIVGSLTNLVQTQCFSTRAETLAGALHLLPSPIDWSYVFAHASFSQNKTIYVTITSVLFIYFVLIVYARAHDKYDLKQLEVSILASKAEMNGYAYQIIVFTGFRANANTESKVHFVMVGKNDKTSIRTFSSSHRKIFQRGGIDSFIITTPKSLGSLEYIHIWHDNSGQGSAASWFLKHIIVRDLQTMKEFYFICQRWLAVEHDNGAVSTKSNLRIERLLSVASENEKQNYSNILSKKVYENLSDRHLWFSIFSRLTSKKFTRVQRCTCCIVLFFITMLFNILYYREANQSEHIKYNISITIGPFYISLQQVIIGMIMEIFSLIPSVFLVQFFRRIRSKGENRKAREITFPWWCTYFAYGISFLFIGTSLLFILVRSIELGDLQVQKWLTSILAGFISSACLTQPLQILIITIFTIICFRKEDNQRQSIDDYILNRNEEYIHTIEDRSLSYLKINRLNKAETTIARHQRFRQIRIRAIIEEIGLYLIYLGTIYFLAYYNYNTNVFLQVNHLRHFFLNPNSPMNDYTKIMTISEYWLWLENSFVENIRAQQWYNGDAPRNLSGFIDDKSNRLIGWATMRQLRVKADLCHVHSVSKSLNLTCEVDYSYLNEEKRSFGLQWMNSTLTNYSSSILNAFRYRSSQELDTYTYVGNHGTYNTGGFVYEFRGCLSELRSNLSLLRQFKWIDQYTRAILIQMSLYNPNIQIFTSVSFLLELLPTGGIFPSTRFEPFYVQGLTSIAYLIIIIIHISFLIYYIIKEFQDIHHLKIGYICQSWSFIRLGIIICSWIGMAIYLWRYVEIKRVTNLFHDTNGYLYINLQFIAYINDMFNIIIGFCCFFGTIKLLHLCRFNSRLSVFNDTLSSAKNDLIQFMFMFSFIFFSFMIFFYELFISKILSCSNLIHTAVMLFEMILLKFDVHDLYQADQILGPICFILFIIFVVFICMNMFISIIVDHFRRVQKKVKSSQNEDQEAFNYMIKKVVCWLGFIKPNQFDCQNEKDEAMRLEYYDTFQYFPIVTDRLMEILYRMR</sequence>
<proteinExistence type="inferred from homology"/>
<dbReference type="OrthoDB" id="444119at2759"/>
<comment type="caution">
    <text evidence="10">Lacks conserved residue(s) required for the propagation of feature annotation.</text>
</comment>
<dbReference type="SUPFAM" id="SSF49723">
    <property type="entry name" value="Lipase/lipooxygenase domain (PLAT/LH2 domain)"/>
    <property type="match status" value="1"/>
</dbReference>
<feature type="transmembrane region" description="Helical" evidence="12">
    <location>
        <begin position="1954"/>
        <end position="1972"/>
    </location>
</feature>
<feature type="transmembrane region" description="Helical" evidence="12">
    <location>
        <begin position="2253"/>
        <end position="2278"/>
    </location>
</feature>
<dbReference type="PANTHER" id="PTHR10877:SF150">
    <property type="entry name" value="REJ DOMAIN-CONTAINING PROTEIN"/>
    <property type="match status" value="1"/>
</dbReference>
<dbReference type="InterPro" id="IPR036392">
    <property type="entry name" value="PLAT/LH2_dom_sf"/>
</dbReference>
<dbReference type="InterPro" id="IPR051223">
    <property type="entry name" value="Polycystin"/>
</dbReference>
<keyword evidence="8" id="KW-0325">Glycoprotein</keyword>
<evidence type="ECO:0000256" key="9">
    <source>
        <dbReference type="PIRSR" id="PIRSR603915-2"/>
    </source>
</evidence>
<dbReference type="Pfam" id="PF20519">
    <property type="entry name" value="Polycystin_dom"/>
    <property type="match status" value="1"/>
</dbReference>
<keyword evidence="3 12" id="KW-0812">Transmembrane</keyword>
<dbReference type="Proteomes" id="UP000663852">
    <property type="component" value="Unassembled WGS sequence"/>
</dbReference>
<dbReference type="InterPro" id="IPR002859">
    <property type="entry name" value="PKD/REJ-like"/>
</dbReference>
<feature type="transmembrane region" description="Helical" evidence="12">
    <location>
        <begin position="2635"/>
        <end position="2657"/>
    </location>
</feature>
<evidence type="ECO:0000313" key="14">
    <source>
        <dbReference type="EMBL" id="CAF1331986.1"/>
    </source>
</evidence>
<feature type="transmembrane region" description="Helical" evidence="12">
    <location>
        <begin position="2826"/>
        <end position="2851"/>
    </location>
</feature>
<dbReference type="PANTHER" id="PTHR10877">
    <property type="entry name" value="POLYCYSTIN FAMILY MEMBER"/>
    <property type="match status" value="1"/>
</dbReference>
<dbReference type="Gene3D" id="2.120.10.30">
    <property type="entry name" value="TolB, C-terminal domain"/>
    <property type="match status" value="3"/>
</dbReference>
<dbReference type="EMBL" id="CAJNOJ010000245">
    <property type="protein sequence ID" value="CAF1331986.1"/>
    <property type="molecule type" value="Genomic_DNA"/>
</dbReference>
<feature type="disulfide bond" evidence="9">
    <location>
        <begin position="2490"/>
        <end position="2503"/>
    </location>
</feature>
<comment type="subcellular location">
    <subcellularLocation>
        <location evidence="1">Membrane</location>
        <topology evidence="1">Multi-pass membrane protein</topology>
    </subcellularLocation>
</comment>
<dbReference type="Pfam" id="PF08016">
    <property type="entry name" value="PKD_channel"/>
    <property type="match status" value="1"/>
</dbReference>
<keyword evidence="4" id="KW-0732">Signal</keyword>
<evidence type="ECO:0000256" key="7">
    <source>
        <dbReference type="ARBA" id="ARBA00023136"/>
    </source>
</evidence>
<feature type="transmembrane region" description="Helical" evidence="12">
    <location>
        <begin position="2298"/>
        <end position="2322"/>
    </location>
</feature>
<evidence type="ECO:0000259" key="13">
    <source>
        <dbReference type="PROSITE" id="PS50095"/>
    </source>
</evidence>
<protein>
    <recommendedName>
        <fullName evidence="13">PLAT domain-containing protein</fullName>
    </recommendedName>
</protein>
<evidence type="ECO:0000256" key="4">
    <source>
        <dbReference type="ARBA" id="ARBA00022729"/>
    </source>
</evidence>
<feature type="transmembrane region" description="Helical" evidence="12">
    <location>
        <begin position="2677"/>
        <end position="2695"/>
    </location>
</feature>
<dbReference type="InterPro" id="IPR013122">
    <property type="entry name" value="PKD1_2_channel"/>
</dbReference>
<dbReference type="Gene3D" id="2.40.180.10">
    <property type="entry name" value="Catalase core domain"/>
    <property type="match status" value="1"/>
</dbReference>
<dbReference type="SUPFAM" id="SSF101898">
    <property type="entry name" value="NHL repeat"/>
    <property type="match status" value="2"/>
</dbReference>
<dbReference type="InterPro" id="IPR001258">
    <property type="entry name" value="NHL_repeat"/>
</dbReference>
<dbReference type="FunFam" id="2.60.60.20:FF:000022">
    <property type="entry name" value="Uncharacterized protein"/>
    <property type="match status" value="1"/>
</dbReference>
<dbReference type="Pfam" id="PF02010">
    <property type="entry name" value="REJ"/>
    <property type="match status" value="1"/>
</dbReference>
<dbReference type="Pfam" id="PF01436">
    <property type="entry name" value="NHL"/>
    <property type="match status" value="1"/>
</dbReference>
<comment type="caution">
    <text evidence="14">The sequence shown here is derived from an EMBL/GenBank/DDBJ whole genome shotgun (WGS) entry which is preliminary data.</text>
</comment>
<feature type="transmembrane region" description="Helical" evidence="12">
    <location>
        <begin position="2167"/>
        <end position="2188"/>
    </location>
</feature>
<dbReference type="InterPro" id="IPR011042">
    <property type="entry name" value="6-blade_b-propeller_TolB-like"/>
</dbReference>
<gene>
    <name evidence="14" type="ORF">EDS130_LOCUS32243</name>
</gene>
<evidence type="ECO:0000256" key="8">
    <source>
        <dbReference type="ARBA" id="ARBA00023180"/>
    </source>
</evidence>
<feature type="transmembrane region" description="Helical" evidence="12">
    <location>
        <begin position="2208"/>
        <end position="2233"/>
    </location>
</feature>
<feature type="transmembrane region" description="Helical" evidence="12">
    <location>
        <begin position="2385"/>
        <end position="2403"/>
    </location>
</feature>
<evidence type="ECO:0000256" key="11">
    <source>
        <dbReference type="PROSITE-ProRule" id="PRU00504"/>
    </source>
</evidence>